<evidence type="ECO:0000313" key="1">
    <source>
        <dbReference type="EMBL" id="ANK12807.1"/>
    </source>
</evidence>
<organism evidence="1 2">
    <name type="scientific">Erythrobacter neustonensis</name>
    <dbReference type="NCBI Taxonomy" id="1112"/>
    <lineage>
        <taxon>Bacteria</taxon>
        <taxon>Pseudomonadati</taxon>
        <taxon>Pseudomonadota</taxon>
        <taxon>Alphaproteobacteria</taxon>
        <taxon>Sphingomonadales</taxon>
        <taxon>Erythrobacteraceae</taxon>
        <taxon>Erythrobacter/Porphyrobacter group</taxon>
        <taxon>Erythrobacter</taxon>
    </lineage>
</organism>
<name>A0A192D4I8_9SPHN</name>
<gene>
    <name evidence="1" type="ORF">A9D12_07455</name>
</gene>
<dbReference type="STRING" id="1112.A9D12_07455"/>
<sequence>MLVDEGDGTFNSLVRAAGAAGVDYLVAVSERQRSGAIRRYLSLITTVGKVTIARTVEPARFGPGQGVVLVSADHRHGWRLESGKLITAPLPEECEIERGIEAVVGEVDDLLAELAPYSAVTLPSAVPSSAAH</sequence>
<dbReference type="RefSeq" id="WP_068350717.1">
    <property type="nucleotide sequence ID" value="NZ_CP016033.1"/>
</dbReference>
<evidence type="ECO:0000313" key="2">
    <source>
        <dbReference type="Proteomes" id="UP000078263"/>
    </source>
</evidence>
<reference evidence="1 2" key="1">
    <citation type="submission" date="2016-05" db="EMBL/GenBank/DDBJ databases">
        <title>Compelete Genome Sequence of Bacteriochlorophyll-Synthesizing Bacterium Porphyrobacter neustonensis DSM 9434.</title>
        <authorList>
            <person name="Shi X.-L."/>
            <person name="Wu Y.-H."/>
            <person name="Cheng H."/>
            <person name="Xu L."/>
            <person name="Zhang X.-Q."/>
            <person name="Wang C.-S."/>
            <person name="Xu X.-W."/>
        </authorList>
    </citation>
    <scope>NUCLEOTIDE SEQUENCE [LARGE SCALE GENOMIC DNA]</scope>
    <source>
        <strain evidence="1 2">DSM 9434</strain>
    </source>
</reference>
<dbReference type="AlphaFoldDB" id="A0A192D4I8"/>
<accession>A0A192D4I8</accession>
<keyword evidence="2" id="KW-1185">Reference proteome</keyword>
<dbReference type="Proteomes" id="UP000078263">
    <property type="component" value="Chromosome"/>
</dbReference>
<proteinExistence type="predicted"/>
<protein>
    <submittedName>
        <fullName evidence="1">Uncharacterized protein</fullName>
    </submittedName>
</protein>
<dbReference type="EMBL" id="CP016033">
    <property type="protein sequence ID" value="ANK12807.1"/>
    <property type="molecule type" value="Genomic_DNA"/>
</dbReference>
<dbReference type="KEGG" id="pns:A9D12_07455"/>